<evidence type="ECO:0000313" key="11">
    <source>
        <dbReference type="EMBL" id="MBE0561761.1"/>
    </source>
</evidence>
<evidence type="ECO:0000259" key="10">
    <source>
        <dbReference type="Pfam" id="PF00078"/>
    </source>
</evidence>
<evidence type="ECO:0000256" key="4">
    <source>
        <dbReference type="ARBA" id="ARBA00022723"/>
    </source>
</evidence>
<comment type="similarity">
    <text evidence="8">Belongs to the bacterial reverse transcriptase family.</text>
</comment>
<dbReference type="InterPro" id="IPR051083">
    <property type="entry name" value="GrpII_Intron_Splice-Mob/Def"/>
</dbReference>
<dbReference type="GO" id="GO:0003964">
    <property type="term" value="F:RNA-directed DNA polymerase activity"/>
    <property type="evidence" value="ECO:0007669"/>
    <property type="project" value="UniProtKB-KW"/>
</dbReference>
<evidence type="ECO:0000256" key="6">
    <source>
        <dbReference type="ARBA" id="ARBA00022918"/>
    </source>
</evidence>
<evidence type="ECO:0000256" key="3">
    <source>
        <dbReference type="ARBA" id="ARBA00022695"/>
    </source>
</evidence>
<dbReference type="CDD" id="cd03487">
    <property type="entry name" value="RT_Bac_retron_II"/>
    <property type="match status" value="1"/>
</dbReference>
<name>A0A8I0N7H5_BRUAN</name>
<dbReference type="InterPro" id="IPR000477">
    <property type="entry name" value="RT_dom"/>
</dbReference>
<evidence type="ECO:0000313" key="12">
    <source>
        <dbReference type="Proteomes" id="UP000642265"/>
    </source>
</evidence>
<evidence type="ECO:0000256" key="9">
    <source>
        <dbReference type="ARBA" id="ARBA00048173"/>
    </source>
</evidence>
<dbReference type="GO" id="GO:0003723">
    <property type="term" value="F:RNA binding"/>
    <property type="evidence" value="ECO:0007669"/>
    <property type="project" value="InterPro"/>
</dbReference>
<comment type="caution">
    <text evidence="11">The sequence shown here is derived from an EMBL/GenBank/DDBJ whole genome shotgun (WGS) entry which is preliminary data.</text>
</comment>
<protein>
    <recommendedName>
        <fullName evidence="1">RNA-directed DNA polymerase</fullName>
        <ecNumber evidence="1">2.7.7.49</ecNumber>
    </recommendedName>
</protein>
<dbReference type="SUPFAM" id="SSF56672">
    <property type="entry name" value="DNA/RNA polymerases"/>
    <property type="match status" value="1"/>
</dbReference>
<dbReference type="EC" id="2.7.7.49" evidence="1"/>
<dbReference type="Pfam" id="PF00078">
    <property type="entry name" value="RVT_1"/>
    <property type="match status" value="1"/>
</dbReference>
<keyword evidence="5" id="KW-0460">Magnesium</keyword>
<dbReference type="InterPro" id="IPR043502">
    <property type="entry name" value="DNA/RNA_pol_sf"/>
</dbReference>
<evidence type="ECO:0000256" key="1">
    <source>
        <dbReference type="ARBA" id="ARBA00012493"/>
    </source>
</evidence>
<keyword evidence="7" id="KW-0051">Antiviral defense</keyword>
<accession>A0A8I0N7H5</accession>
<dbReference type="Proteomes" id="UP000642265">
    <property type="component" value="Unassembled WGS sequence"/>
</dbReference>
<keyword evidence="3" id="KW-0548">Nucleotidyltransferase</keyword>
<evidence type="ECO:0000256" key="7">
    <source>
        <dbReference type="ARBA" id="ARBA00023118"/>
    </source>
</evidence>
<keyword evidence="6 11" id="KW-0695">RNA-directed DNA polymerase</keyword>
<dbReference type="PRINTS" id="PR00866">
    <property type="entry name" value="RNADNAPOLMS"/>
</dbReference>
<proteinExistence type="inferred from homology"/>
<dbReference type="GO" id="GO:0051607">
    <property type="term" value="P:defense response to virus"/>
    <property type="evidence" value="ECO:0007669"/>
    <property type="project" value="UniProtKB-KW"/>
</dbReference>
<reference evidence="11" key="2">
    <citation type="submission" date="2020-10" db="EMBL/GenBank/DDBJ databases">
        <title>Enrichment of novel Verrucomicrobia, Bacteroidetes and Krumholzibacteria in an oxygen-limited, methane- and iron-fed bioreactor inoculated with Bothnian Sea sediments.</title>
        <authorList>
            <person name="Martins P.D."/>
            <person name="de Jong A."/>
            <person name="Lenstra W.K."/>
            <person name="van Helmond N.A.G.M."/>
            <person name="Slomp C.P."/>
            <person name="Jetten M.S.M."/>
            <person name="Welte C.U."/>
            <person name="Rasigraf O."/>
        </authorList>
    </citation>
    <scope>NUCLEOTIDE SEQUENCE</scope>
    <source>
        <strain evidence="11">MAG47</strain>
    </source>
</reference>
<gene>
    <name evidence="11" type="ORF">IH622_13245</name>
</gene>
<evidence type="ECO:0000256" key="8">
    <source>
        <dbReference type="ARBA" id="ARBA00034120"/>
    </source>
</evidence>
<keyword evidence="2" id="KW-0808">Transferase</keyword>
<dbReference type="GO" id="GO:0046872">
    <property type="term" value="F:metal ion binding"/>
    <property type="evidence" value="ECO:0007669"/>
    <property type="project" value="UniProtKB-KW"/>
</dbReference>
<dbReference type="PANTHER" id="PTHR34047:SF7">
    <property type="entry name" value="RNA-DIRECTED DNA POLYMERASE"/>
    <property type="match status" value="1"/>
</dbReference>
<dbReference type="AlphaFoldDB" id="A0A8I0N7H5"/>
<feature type="domain" description="Reverse transcriptase" evidence="10">
    <location>
        <begin position="62"/>
        <end position="239"/>
    </location>
</feature>
<comment type="catalytic activity">
    <reaction evidence="9">
        <text>DNA(n) + a 2'-deoxyribonucleoside 5'-triphosphate = DNA(n+1) + diphosphate</text>
        <dbReference type="Rhea" id="RHEA:22508"/>
        <dbReference type="Rhea" id="RHEA-COMP:17339"/>
        <dbReference type="Rhea" id="RHEA-COMP:17340"/>
        <dbReference type="ChEBI" id="CHEBI:33019"/>
        <dbReference type="ChEBI" id="CHEBI:61560"/>
        <dbReference type="ChEBI" id="CHEBI:173112"/>
        <dbReference type="EC" id="2.7.7.49"/>
    </reaction>
</comment>
<dbReference type="EMBL" id="JACZKO010000038">
    <property type="protein sequence ID" value="MBE0561761.1"/>
    <property type="molecule type" value="Genomic_DNA"/>
</dbReference>
<evidence type="ECO:0000256" key="2">
    <source>
        <dbReference type="ARBA" id="ARBA00022679"/>
    </source>
</evidence>
<organism evidence="11 12">
    <name type="scientific">Brucella anthropi</name>
    <name type="common">Ochrobactrum anthropi</name>
    <dbReference type="NCBI Taxonomy" id="529"/>
    <lineage>
        <taxon>Bacteria</taxon>
        <taxon>Pseudomonadati</taxon>
        <taxon>Pseudomonadota</taxon>
        <taxon>Alphaproteobacteria</taxon>
        <taxon>Hyphomicrobiales</taxon>
        <taxon>Brucellaceae</taxon>
        <taxon>Brucella/Ochrobactrum group</taxon>
        <taxon>Brucella</taxon>
    </lineage>
</organism>
<keyword evidence="4" id="KW-0479">Metal-binding</keyword>
<dbReference type="PANTHER" id="PTHR34047">
    <property type="entry name" value="NUCLEAR INTRON MATURASE 1, MITOCHONDRIAL-RELATED"/>
    <property type="match status" value="1"/>
</dbReference>
<evidence type="ECO:0000256" key="5">
    <source>
        <dbReference type="ARBA" id="ARBA00022842"/>
    </source>
</evidence>
<dbReference type="InterPro" id="IPR000123">
    <property type="entry name" value="Reverse_transcriptase_msDNA"/>
</dbReference>
<reference evidence="11" key="1">
    <citation type="submission" date="2020-09" db="EMBL/GenBank/DDBJ databases">
        <authorList>
            <person name="Dalcin Martins P."/>
        </authorList>
    </citation>
    <scope>NUCLEOTIDE SEQUENCE</scope>
    <source>
        <strain evidence="11">MAG47</strain>
    </source>
</reference>
<sequence>MVLSLGPDITPTELADIRRLVALGLPPVISRDVLATIMGVNPGLIWSMERRPDKYYRYFPIKKGVGERHIFAPRVALKIIQKWLSYHFARAYKAPSHVFGFVAGRSHLQAASAHCGASWIHSVDIRDFFPSTTANALSRKLVELGYNDLSSNFITKLCCLNGQLAQGAPTSPPLSNLVFNCMDNRLLEIAERFGARLSRYADDIVFSGTHQFPEELPACVADIFVDQPWQLAPEKTETSILPHRLKVHGLLVHGDKIRLTKGYRNRIRAYEHLQDNGRILETDASRVSGHLMYAKQVKNFIPPS</sequence>